<gene>
    <name evidence="1" type="ORF">ACFPET_21425</name>
</gene>
<protein>
    <submittedName>
        <fullName evidence="1">Uncharacterized protein</fullName>
    </submittedName>
</protein>
<sequence length="147" mass="16295">MEHGNEFKQAMKAMALGESNGPDLVTALPDGSEGPWGIYTAAMFAAILDRVFRDNASPEAVKRFTDGVRYAYRNSTPPVKTLVLEGLIRGMLGEDHLLDEISSEEQYEAELLAIRYVTGTDEHVSLHLENYLVDAETLADSWMEDEG</sequence>
<dbReference type="EMBL" id="JBHSDK010000058">
    <property type="protein sequence ID" value="MFC4337760.1"/>
    <property type="molecule type" value="Genomic_DNA"/>
</dbReference>
<comment type="caution">
    <text evidence="1">The sequence shown here is derived from an EMBL/GenBank/DDBJ whole genome shotgun (WGS) entry which is preliminary data.</text>
</comment>
<dbReference type="RefSeq" id="WP_380625065.1">
    <property type="nucleotide sequence ID" value="NZ_JBHSDK010000058.1"/>
</dbReference>
<dbReference type="Proteomes" id="UP001595823">
    <property type="component" value="Unassembled WGS sequence"/>
</dbReference>
<organism evidence="1 2">
    <name type="scientific">Salininema proteolyticum</name>
    <dbReference type="NCBI Taxonomy" id="1607685"/>
    <lineage>
        <taxon>Bacteria</taxon>
        <taxon>Bacillati</taxon>
        <taxon>Actinomycetota</taxon>
        <taxon>Actinomycetes</taxon>
        <taxon>Glycomycetales</taxon>
        <taxon>Glycomycetaceae</taxon>
        <taxon>Salininema</taxon>
    </lineage>
</organism>
<evidence type="ECO:0000313" key="1">
    <source>
        <dbReference type="EMBL" id="MFC4337760.1"/>
    </source>
</evidence>
<proteinExistence type="predicted"/>
<accession>A0ABV8U5T4</accession>
<evidence type="ECO:0000313" key="2">
    <source>
        <dbReference type="Proteomes" id="UP001595823"/>
    </source>
</evidence>
<name>A0ABV8U5T4_9ACTN</name>
<keyword evidence="2" id="KW-1185">Reference proteome</keyword>
<reference evidence="2" key="1">
    <citation type="journal article" date="2019" name="Int. J. Syst. Evol. Microbiol.">
        <title>The Global Catalogue of Microorganisms (GCM) 10K type strain sequencing project: providing services to taxonomists for standard genome sequencing and annotation.</title>
        <authorList>
            <consortium name="The Broad Institute Genomics Platform"/>
            <consortium name="The Broad Institute Genome Sequencing Center for Infectious Disease"/>
            <person name="Wu L."/>
            <person name="Ma J."/>
        </authorList>
    </citation>
    <scope>NUCLEOTIDE SEQUENCE [LARGE SCALE GENOMIC DNA]</scope>
    <source>
        <strain evidence="2">IBRC-M 10908</strain>
    </source>
</reference>